<accession>A0A1J3DR63</accession>
<dbReference type="EMBL" id="GEVI01009887">
    <property type="protein sequence ID" value="JAU22433.1"/>
    <property type="molecule type" value="Transcribed_RNA"/>
</dbReference>
<feature type="compositionally biased region" description="Low complexity" evidence="6">
    <location>
        <begin position="33"/>
        <end position="60"/>
    </location>
</feature>
<keyword evidence="2" id="KW-0805">Transcription regulation</keyword>
<evidence type="ECO:0000256" key="2">
    <source>
        <dbReference type="ARBA" id="ARBA00023015"/>
    </source>
</evidence>
<feature type="domain" description="TCP" evidence="7">
    <location>
        <begin position="66"/>
        <end position="120"/>
    </location>
</feature>
<dbReference type="InterPro" id="IPR017887">
    <property type="entry name" value="TF_TCP_subgr"/>
</dbReference>
<dbReference type="PROSITE" id="PS51369">
    <property type="entry name" value="TCP"/>
    <property type="match status" value="1"/>
</dbReference>
<feature type="compositionally biased region" description="Low complexity" evidence="6">
    <location>
        <begin position="1"/>
        <end position="21"/>
    </location>
</feature>
<feature type="region of interest" description="Disordered" evidence="6">
    <location>
        <begin position="330"/>
        <end position="370"/>
    </location>
</feature>
<protein>
    <submittedName>
        <fullName evidence="8">Transcription factor TCP23</fullName>
    </submittedName>
</protein>
<evidence type="ECO:0000256" key="5">
    <source>
        <dbReference type="ARBA" id="ARBA00023242"/>
    </source>
</evidence>
<feature type="compositionally biased region" description="Low complexity" evidence="6">
    <location>
        <begin position="212"/>
        <end position="224"/>
    </location>
</feature>
<feature type="region of interest" description="Disordered" evidence="6">
    <location>
        <begin position="1"/>
        <end position="71"/>
    </location>
</feature>
<dbReference type="Pfam" id="PF03634">
    <property type="entry name" value="TCP"/>
    <property type="match status" value="1"/>
</dbReference>
<dbReference type="PANTHER" id="PTHR31072">
    <property type="entry name" value="TRANSCRIPTION FACTOR TCP4-RELATED"/>
    <property type="match status" value="1"/>
</dbReference>
<sequence length="370" mass="39162">MESHQNNNNQSNTDNHHQQTTGSAQLVPFMGPNSGSISASTTTTNAARGNTISTVSATKTTTKRPSKDRHIKVDGRGRRIRMPAICAARVFQLTRELQHKSDGETIEWLLQQAEPAIIAATGTGTIPANFSTLNVSLRSSGSTLSAPPSKSAPHSFLYDGTQNNGRTAQNAAVFGFQQQLYHPHQIMSDPHSLRKSFREEDLFKDPNSLDQEPGSSSPKPGSEAPDQEPGLTRSRTQNMIPPMWAVTAPTAASTNGGSGFWMLPVGGGGGPAAQDPSQHMWAFNPGHYPGPMLVQQAAVGGQQLGLGVAESNNLGLFSVAGGGGGDGGYQGGGGRVGLGMSLERKPQRHQQHQVSDTTEEDQNPTIVESP</sequence>
<evidence type="ECO:0000256" key="6">
    <source>
        <dbReference type="SAM" id="MobiDB-lite"/>
    </source>
</evidence>
<dbReference type="GO" id="GO:0005634">
    <property type="term" value="C:nucleus"/>
    <property type="evidence" value="ECO:0007669"/>
    <property type="project" value="UniProtKB-SubCell"/>
</dbReference>
<evidence type="ECO:0000256" key="4">
    <source>
        <dbReference type="ARBA" id="ARBA00023163"/>
    </source>
</evidence>
<feature type="compositionally biased region" description="Polar residues" evidence="6">
    <location>
        <begin position="138"/>
        <end position="148"/>
    </location>
</feature>
<reference evidence="8" key="1">
    <citation type="submission" date="2016-07" db="EMBL/GenBank/DDBJ databases">
        <title>De novo transcriptome assembly of four accessions of the metal hyperaccumulator plant Noccaea caerulescens.</title>
        <authorList>
            <person name="Blande D."/>
            <person name="Halimaa P."/>
            <person name="Tervahauta A.I."/>
            <person name="Aarts M.G."/>
            <person name="Karenlampi S.O."/>
        </authorList>
    </citation>
    <scope>NUCLEOTIDE SEQUENCE</scope>
</reference>
<dbReference type="GO" id="GO:0043565">
    <property type="term" value="F:sequence-specific DNA binding"/>
    <property type="evidence" value="ECO:0007669"/>
    <property type="project" value="TreeGrafter"/>
</dbReference>
<feature type="compositionally biased region" description="Basic residues" evidence="6">
    <location>
        <begin position="61"/>
        <end position="70"/>
    </location>
</feature>
<dbReference type="AlphaFoldDB" id="A0A1J3DR63"/>
<comment type="subcellular location">
    <subcellularLocation>
        <location evidence="1">Nucleus</location>
    </subcellularLocation>
</comment>
<dbReference type="PANTHER" id="PTHR31072:SF108">
    <property type="entry name" value="TRANSCRIPTION FACTOR TCP22-RELATED"/>
    <property type="match status" value="1"/>
</dbReference>
<keyword evidence="5" id="KW-0539">Nucleus</keyword>
<organism evidence="8">
    <name type="scientific">Noccaea caerulescens</name>
    <name type="common">Alpine penny-cress</name>
    <name type="synonym">Thlaspi caerulescens</name>
    <dbReference type="NCBI Taxonomy" id="107243"/>
    <lineage>
        <taxon>Eukaryota</taxon>
        <taxon>Viridiplantae</taxon>
        <taxon>Streptophyta</taxon>
        <taxon>Embryophyta</taxon>
        <taxon>Tracheophyta</taxon>
        <taxon>Spermatophyta</taxon>
        <taxon>Magnoliopsida</taxon>
        <taxon>eudicotyledons</taxon>
        <taxon>Gunneridae</taxon>
        <taxon>Pentapetalae</taxon>
        <taxon>rosids</taxon>
        <taxon>malvids</taxon>
        <taxon>Brassicales</taxon>
        <taxon>Brassicaceae</taxon>
        <taxon>Coluteocarpeae</taxon>
        <taxon>Noccaea</taxon>
    </lineage>
</organism>
<evidence type="ECO:0000313" key="8">
    <source>
        <dbReference type="EMBL" id="JAU22433.1"/>
    </source>
</evidence>
<keyword evidence="3" id="KW-0238">DNA-binding</keyword>
<feature type="region of interest" description="Disordered" evidence="6">
    <location>
        <begin position="138"/>
        <end position="163"/>
    </location>
</feature>
<feature type="region of interest" description="Disordered" evidence="6">
    <location>
        <begin position="203"/>
        <end position="235"/>
    </location>
</feature>
<keyword evidence="4" id="KW-0804">Transcription</keyword>
<dbReference type="GO" id="GO:0003700">
    <property type="term" value="F:DNA-binding transcription factor activity"/>
    <property type="evidence" value="ECO:0007669"/>
    <property type="project" value="InterPro"/>
</dbReference>
<evidence type="ECO:0000256" key="3">
    <source>
        <dbReference type="ARBA" id="ARBA00023125"/>
    </source>
</evidence>
<dbReference type="InterPro" id="IPR005333">
    <property type="entry name" value="Transcription_factor_TCP"/>
</dbReference>
<proteinExistence type="predicted"/>
<name>A0A1J3DR63_NOCCA</name>
<gene>
    <name evidence="8" type="ORF">GA_TR7633_c0_g1_i1_g.24807</name>
</gene>
<evidence type="ECO:0000259" key="7">
    <source>
        <dbReference type="PROSITE" id="PS51369"/>
    </source>
</evidence>
<evidence type="ECO:0000256" key="1">
    <source>
        <dbReference type="ARBA" id="ARBA00004123"/>
    </source>
</evidence>